<keyword evidence="2" id="KW-1185">Reference proteome</keyword>
<accession>A0ACC0DMD0</accession>
<dbReference type="Proteomes" id="UP001497680">
    <property type="component" value="Unassembled WGS sequence"/>
</dbReference>
<protein>
    <submittedName>
        <fullName evidence="1">Nsp1-like C-terminal region-domain-containing protein</fullName>
    </submittedName>
</protein>
<name>A0ACC0DMD0_9PEZI</name>
<sequence>MSSLFGNPNTTAQSNNATTSSAPAPGGLFGSSTPTSSGGLFGGSTGTPSFSFGNLGGSSTPAAGASSTTPTTGMFGNTGPKPESSPMFAGATKTPTTTAGGGGLFGGSQTPTSNLFGSAAKPAQSTNLFGNAGSTPASTGANTASSSATAGAPSGLFAQKTNNSSTPAITTTPAPQPGGLFAGNNGGPTLFAGVNTSHTPASNSASQSTTPSKPMFALNSTTPAGAPPSKPAPSMFSAGAPGGSLFPSQSGTQKDGQSASSLFANAGGSTQASTSTTNKPESSAPPSGASLFQNAGQPTNQSTSLFAGAKPAENSSAPGGFFGAKPATTPSGSTTPNTTTSLFGQQPAKPAEATSAKPNLFGGAGAGATAAMPTNASSLFSGAGNASSTPASAAASTNPATTQAGGFTLGGIKSSDAASTSDKPTPQTSMFNLGKPPAATATEQPKPTSNLFGNAASTTAPGTTSTAAPTLGLGSTTSTTTAPGTATPNTTAQGTNPLFGASKATPSTENVAAQPTGGANTLGASTAGPTSSMARLKNKTMDEIITRWATDLSKYQKEFKDQAAQVAQWDRLLVENGERIQKLYLETFEAEKGSREVERQLVGIESQQEELEAWLDKYESEVDVMFSKQIGHGEQLAGPDQEREKTYKLAEKITERLDDMGRDLTKMIKEINDISGSLSKGNKPDDPLSQIVRVLNGHLTQLQWIDTNAAALQAKVAAAQKQSSTVGNQYGGPEQDNVDSFYRSYMGRR</sequence>
<proteinExistence type="predicted"/>
<comment type="caution">
    <text evidence="1">The sequence shown here is derived from an EMBL/GenBank/DDBJ whole genome shotgun (WGS) entry which is preliminary data.</text>
</comment>
<evidence type="ECO:0000313" key="1">
    <source>
        <dbReference type="EMBL" id="KAI6093899.1"/>
    </source>
</evidence>
<gene>
    <name evidence="1" type="ORF">F4821DRAFT_6920</name>
</gene>
<evidence type="ECO:0000313" key="2">
    <source>
        <dbReference type="Proteomes" id="UP001497680"/>
    </source>
</evidence>
<dbReference type="EMBL" id="MU394280">
    <property type="protein sequence ID" value="KAI6093899.1"/>
    <property type="molecule type" value="Genomic_DNA"/>
</dbReference>
<reference evidence="1 2" key="1">
    <citation type="journal article" date="2022" name="New Phytol.">
        <title>Ecological generalism drives hyperdiversity of secondary metabolite gene clusters in xylarialean endophytes.</title>
        <authorList>
            <person name="Franco M.E.E."/>
            <person name="Wisecaver J.H."/>
            <person name="Arnold A.E."/>
            <person name="Ju Y.M."/>
            <person name="Slot J.C."/>
            <person name="Ahrendt S."/>
            <person name="Moore L.P."/>
            <person name="Eastman K.E."/>
            <person name="Scott K."/>
            <person name="Konkel Z."/>
            <person name="Mondo S.J."/>
            <person name="Kuo A."/>
            <person name="Hayes R.D."/>
            <person name="Haridas S."/>
            <person name="Andreopoulos B."/>
            <person name="Riley R."/>
            <person name="LaButti K."/>
            <person name="Pangilinan J."/>
            <person name="Lipzen A."/>
            <person name="Amirebrahimi M."/>
            <person name="Yan J."/>
            <person name="Adam C."/>
            <person name="Keymanesh K."/>
            <person name="Ng V."/>
            <person name="Louie K."/>
            <person name="Northen T."/>
            <person name="Drula E."/>
            <person name="Henrissat B."/>
            <person name="Hsieh H.M."/>
            <person name="Youens-Clark K."/>
            <person name="Lutzoni F."/>
            <person name="Miadlikowska J."/>
            <person name="Eastwood D.C."/>
            <person name="Hamelin R.C."/>
            <person name="Grigoriev I.V."/>
            <person name="U'Ren J.M."/>
        </authorList>
    </citation>
    <scope>NUCLEOTIDE SEQUENCE [LARGE SCALE GENOMIC DNA]</scope>
    <source>
        <strain evidence="1 2">ER1909</strain>
    </source>
</reference>
<organism evidence="1 2">
    <name type="scientific">Hypoxylon rubiginosum</name>
    <dbReference type="NCBI Taxonomy" id="110542"/>
    <lineage>
        <taxon>Eukaryota</taxon>
        <taxon>Fungi</taxon>
        <taxon>Dikarya</taxon>
        <taxon>Ascomycota</taxon>
        <taxon>Pezizomycotina</taxon>
        <taxon>Sordariomycetes</taxon>
        <taxon>Xylariomycetidae</taxon>
        <taxon>Xylariales</taxon>
        <taxon>Hypoxylaceae</taxon>
        <taxon>Hypoxylon</taxon>
    </lineage>
</organism>